<feature type="domain" description="DUF6843" evidence="1">
    <location>
        <begin position="24"/>
        <end position="132"/>
    </location>
</feature>
<dbReference type="EMBL" id="CP091430">
    <property type="protein sequence ID" value="UVI29561.1"/>
    <property type="molecule type" value="Genomic_DNA"/>
</dbReference>
<dbReference type="Proteomes" id="UP001057877">
    <property type="component" value="Chromosome"/>
</dbReference>
<dbReference type="RefSeq" id="WP_258385650.1">
    <property type="nucleotide sequence ID" value="NZ_CP091430.1"/>
</dbReference>
<name>A0ABY5S6L7_9BACL</name>
<gene>
    <name evidence="2" type="ORF">L1F29_29775</name>
</gene>
<evidence type="ECO:0000313" key="2">
    <source>
        <dbReference type="EMBL" id="UVI29561.1"/>
    </source>
</evidence>
<sequence>MKSMLVIVLLLALTTGCGSKYNRGTYDLYLIPEGYEGIIRVNYNIDGAPQLQREGEYDVIHVNESGKAETSTPTFDYGTVIDQYYYVDEEGNRTEIDPLCVNARGTGGSEFDGKSIPHTEIEVTRSACGEDFQVNGS</sequence>
<proteinExistence type="predicted"/>
<dbReference type="PROSITE" id="PS51257">
    <property type="entry name" value="PROKAR_LIPOPROTEIN"/>
    <property type="match status" value="1"/>
</dbReference>
<reference evidence="2" key="1">
    <citation type="submission" date="2022-01" db="EMBL/GenBank/DDBJ databases">
        <title>Paenibacillus spongiae sp. nov., isolated from marine sponge.</title>
        <authorList>
            <person name="Li Z."/>
            <person name="Zhang M."/>
        </authorList>
    </citation>
    <scope>NUCLEOTIDE SEQUENCE</scope>
    <source>
        <strain evidence="2">PHS-Z3</strain>
    </source>
</reference>
<dbReference type="InterPro" id="IPR049293">
    <property type="entry name" value="DUF6843"/>
</dbReference>
<evidence type="ECO:0000313" key="3">
    <source>
        <dbReference type="Proteomes" id="UP001057877"/>
    </source>
</evidence>
<keyword evidence="3" id="KW-1185">Reference proteome</keyword>
<protein>
    <recommendedName>
        <fullName evidence="1">DUF6843 domain-containing protein</fullName>
    </recommendedName>
</protein>
<dbReference type="Pfam" id="PF20862">
    <property type="entry name" value="DUF6843"/>
    <property type="match status" value="1"/>
</dbReference>
<evidence type="ECO:0000259" key="1">
    <source>
        <dbReference type="Pfam" id="PF20862"/>
    </source>
</evidence>
<organism evidence="2 3">
    <name type="scientific">Paenibacillus spongiae</name>
    <dbReference type="NCBI Taxonomy" id="2909671"/>
    <lineage>
        <taxon>Bacteria</taxon>
        <taxon>Bacillati</taxon>
        <taxon>Bacillota</taxon>
        <taxon>Bacilli</taxon>
        <taxon>Bacillales</taxon>
        <taxon>Paenibacillaceae</taxon>
        <taxon>Paenibacillus</taxon>
    </lineage>
</organism>
<accession>A0ABY5S6L7</accession>